<dbReference type="EMBL" id="DVMT01000060">
    <property type="protein sequence ID" value="HIU40829.1"/>
    <property type="molecule type" value="Genomic_DNA"/>
</dbReference>
<dbReference type="Proteomes" id="UP000824074">
    <property type="component" value="Unassembled WGS sequence"/>
</dbReference>
<dbReference type="AlphaFoldDB" id="A0A9D1IRV4"/>
<feature type="transmembrane region" description="Helical" evidence="1">
    <location>
        <begin position="30"/>
        <end position="47"/>
    </location>
</feature>
<keyword evidence="1" id="KW-1133">Transmembrane helix</keyword>
<feature type="transmembrane region" description="Helical" evidence="1">
    <location>
        <begin position="6"/>
        <end position="23"/>
    </location>
</feature>
<sequence>MVVADISKWIMLILIIVAVIFVIKAGMKIINILIMVLLLAFCWYSFFTEEGCARLSIMLSGHPIIAYTTSLDKQEDISTDEETYFTSSKDVVVNGQKQEYVKCYTKWIIRIPSVGE</sequence>
<reference evidence="2" key="2">
    <citation type="journal article" date="2021" name="PeerJ">
        <title>Extensive microbial diversity within the chicken gut microbiome revealed by metagenomics and culture.</title>
        <authorList>
            <person name="Gilroy R."/>
            <person name="Ravi A."/>
            <person name="Getino M."/>
            <person name="Pursley I."/>
            <person name="Horton D.L."/>
            <person name="Alikhan N.F."/>
            <person name="Baker D."/>
            <person name="Gharbi K."/>
            <person name="Hall N."/>
            <person name="Watson M."/>
            <person name="Adriaenssens E.M."/>
            <person name="Foster-Nyarko E."/>
            <person name="Jarju S."/>
            <person name="Secka A."/>
            <person name="Antonio M."/>
            <person name="Oren A."/>
            <person name="Chaudhuri R.R."/>
            <person name="La Ragione R."/>
            <person name="Hildebrand F."/>
            <person name="Pallen M.J."/>
        </authorList>
    </citation>
    <scope>NUCLEOTIDE SEQUENCE</scope>
    <source>
        <strain evidence="2">CHK193-30670</strain>
    </source>
</reference>
<keyword evidence="1" id="KW-0812">Transmembrane</keyword>
<accession>A0A9D1IRV4</accession>
<evidence type="ECO:0000313" key="2">
    <source>
        <dbReference type="EMBL" id="HIU40829.1"/>
    </source>
</evidence>
<evidence type="ECO:0000256" key="1">
    <source>
        <dbReference type="SAM" id="Phobius"/>
    </source>
</evidence>
<keyword evidence="1" id="KW-0472">Membrane</keyword>
<evidence type="ECO:0000313" key="3">
    <source>
        <dbReference type="Proteomes" id="UP000824074"/>
    </source>
</evidence>
<gene>
    <name evidence="2" type="ORF">IAB68_05995</name>
</gene>
<name>A0A9D1IRV4_9FIRM</name>
<reference evidence="2" key="1">
    <citation type="submission" date="2020-10" db="EMBL/GenBank/DDBJ databases">
        <authorList>
            <person name="Gilroy R."/>
        </authorList>
    </citation>
    <scope>NUCLEOTIDE SEQUENCE</scope>
    <source>
        <strain evidence="2">CHK193-30670</strain>
    </source>
</reference>
<protein>
    <submittedName>
        <fullName evidence="2">Uncharacterized protein</fullName>
    </submittedName>
</protein>
<proteinExistence type="predicted"/>
<comment type="caution">
    <text evidence="2">The sequence shown here is derived from an EMBL/GenBank/DDBJ whole genome shotgun (WGS) entry which is preliminary data.</text>
</comment>
<organism evidence="2 3">
    <name type="scientific">Candidatus Aphodocola excrementigallinarum</name>
    <dbReference type="NCBI Taxonomy" id="2840670"/>
    <lineage>
        <taxon>Bacteria</taxon>
        <taxon>Bacillati</taxon>
        <taxon>Bacillota</taxon>
        <taxon>Bacilli</taxon>
        <taxon>Candidatus Aphodocola</taxon>
    </lineage>
</organism>